<evidence type="ECO:0000256" key="4">
    <source>
        <dbReference type="ARBA" id="ARBA00022989"/>
    </source>
</evidence>
<dbReference type="SMART" id="SM00239">
    <property type="entry name" value="C2"/>
    <property type="match status" value="5"/>
</dbReference>
<dbReference type="PROSITE" id="PS50004">
    <property type="entry name" value="C2"/>
    <property type="match status" value="5"/>
</dbReference>
<dbReference type="OrthoDB" id="270970at2759"/>
<feature type="compositionally biased region" description="Polar residues" evidence="7">
    <location>
        <begin position="862"/>
        <end position="871"/>
    </location>
</feature>
<dbReference type="InterPro" id="IPR037724">
    <property type="entry name" value="C2E_Ferlin"/>
</dbReference>
<dbReference type="GO" id="GO:0007009">
    <property type="term" value="P:plasma membrane organization"/>
    <property type="evidence" value="ECO:0007669"/>
    <property type="project" value="TreeGrafter"/>
</dbReference>
<evidence type="ECO:0000256" key="2">
    <source>
        <dbReference type="ARBA" id="ARBA00022692"/>
    </source>
</evidence>
<feature type="coiled-coil region" evidence="6">
    <location>
        <begin position="906"/>
        <end position="940"/>
    </location>
</feature>
<dbReference type="PANTHER" id="PTHR12546:SF33">
    <property type="entry name" value="SPERM VESICLE FUSION PROTEIN FER-1"/>
    <property type="match status" value="1"/>
</dbReference>
<feature type="domain" description="C2" evidence="9">
    <location>
        <begin position="495"/>
        <end position="623"/>
    </location>
</feature>
<sequence>MTEEAKKVVEKAEDAAPEVGQMKRGDYMVHVFIEQAKQLKCPDGNTVDPIIEVQLMNDKKFTTAKDDIGSTGVCIWNEHLFFEPKNVKVEDIEQAKISIKLLDKGYFKDAVIGAYEFDIAYIYFMEKHSLMHKWLALSNPASPNFNEVTGYLKISITIAAAGDEQVQITDDPGAGDENVMMPPSIRPEYYQIRFKLFAAEKLPFMDKALLGSGGSIDAYIICNYMNQKLKTKVITANNGERFSWNQEILIPCQLPIMSGRIVMKLFDEDKLSDEIVGSLLFNLKECIGPKNGKFFWKNVYGSPLGCSGQNTDHMNQNPEIASSWKGRMLMQVTAEKTDKPTCLIRDLDKKDIEKAAPYLLPHEFEIIAEVGQGIALPSNDKYSVMIKIGDLEMKTGNPVMAENSYNRWSHRFKQQLYTASYMDIYDIGRVYVYLLSGDKPVCYFKAEIEEFIDPNPQWKWVELINDLAIGKVSEAHKAGLVSIKLSVHDKTKDGPISFDKFDAWKKPPPKRLNVLKVRAYLFQCRDLPAADSDGQSDPYIHMWDMTKNQIKTNIIYDNCNPMFFETKELLIETGVIQDMPPFVFDIYDEDVGLDADDFICRAVIPIKDCSYSEDDIIPKPQWHPCRLKAGAPTQGEILVSFAIVLDDFNFKTPLQYMRLRDQVDTPEFQVDINILGLRDLQSIGILPVKKAFILFNLKSLVPPQDGSAIENIKTQPGAPGANPTINTLIQFKIPLPSDPLFCPRLACSVHDYIFKGLSQPMIGSFIIPIGGLVDKLKKERYEETEAIDYILQELDKIMQDQGIPSYSIQALPQAESFADTIAKDALLQLNQVKKSFKVDDELRQPLLLEESKQEEGGKDSFVQRSPQSNRRITPKHLSMSQGGKSKTPTNPMKHQQFDKFNSGMKGQLMQENVEYQERQKRELEDNRKRDLEQLKQTSARTAVKNVIMPQYELDTRLSVYREVGAPPDSLFMGLGWDENKDAKKKHYRRYYHDELENIKEVMPVKTPFETFEIKRGQSRGASKGWWPFGNHKEDDAGQVSTEQVVGKFKGIVTVQTAEDQKDYQEKKKDLIHNLKVKLNQLSLKKIGKPVELKLEKMDTMEGRQKFEIEMTDLGIGHLNISQHLADLESDETLKRLLMAQTKCIVRVYMISAYDLASRDNGSFSDPYLIVSLGNKTYNERSNYLLDEPNPEFHKYYDFESVFPGCPPLVVNVMDYDDIFGDDSIGITNVDLEDRFFSPDWQSIKNKPIEYRQIYHPSSAVSQGVVKMWVEIHPTIIPARDIPIWDTAPKPAEDFEVRVCIFDTLGIKMMDAEGTSDVYIRAFFDSKQQVKETDTHYRCQNGKASFNYRLLFDVKVPRKEYSFTIQAYDRDFFKSNDIIGDCIIDLKQAIEDAALTKRPLSINKKYHDEVLKKDKGMNLQFKDDNTFWLPMRSRDSATGKIEENGKVRVQIDIYPKAMADLNKVGEARQEPNVSPFLPPPIGRLQFSLNPWKMFQQLIGPALRRKIYCYCCLAVCCALCIMLLPLILGNLISTGFTKLIGL</sequence>
<keyword evidence="3" id="KW-0677">Repeat</keyword>
<dbReference type="InterPro" id="IPR037721">
    <property type="entry name" value="Ferlin"/>
</dbReference>
<evidence type="ECO:0000256" key="3">
    <source>
        <dbReference type="ARBA" id="ARBA00022737"/>
    </source>
</evidence>
<evidence type="ECO:0000256" key="6">
    <source>
        <dbReference type="SAM" id="Coils"/>
    </source>
</evidence>
<dbReference type="Proteomes" id="UP000039865">
    <property type="component" value="Unassembled WGS sequence"/>
</dbReference>
<organism evidence="10 11">
    <name type="scientific">Stylonychia lemnae</name>
    <name type="common">Ciliate</name>
    <dbReference type="NCBI Taxonomy" id="5949"/>
    <lineage>
        <taxon>Eukaryota</taxon>
        <taxon>Sar</taxon>
        <taxon>Alveolata</taxon>
        <taxon>Ciliophora</taxon>
        <taxon>Intramacronucleata</taxon>
        <taxon>Spirotrichea</taxon>
        <taxon>Stichotrichia</taxon>
        <taxon>Sporadotrichida</taxon>
        <taxon>Oxytrichidae</taxon>
        <taxon>Stylonychinae</taxon>
        <taxon>Stylonychia</taxon>
    </lineage>
</organism>
<dbReference type="InterPro" id="IPR012968">
    <property type="entry name" value="FerIin_dom"/>
</dbReference>
<evidence type="ECO:0000259" key="9">
    <source>
        <dbReference type="PROSITE" id="PS50004"/>
    </source>
</evidence>
<dbReference type="GO" id="GO:0016020">
    <property type="term" value="C:membrane"/>
    <property type="evidence" value="ECO:0007669"/>
    <property type="project" value="UniProtKB-SubCell"/>
</dbReference>
<feature type="domain" description="C2" evidence="9">
    <location>
        <begin position="1125"/>
        <end position="1245"/>
    </location>
</feature>
<feature type="transmembrane region" description="Helical" evidence="8">
    <location>
        <begin position="1505"/>
        <end position="1526"/>
    </location>
</feature>
<feature type="domain" description="C2" evidence="9">
    <location>
        <begin position="1277"/>
        <end position="1399"/>
    </location>
</feature>
<dbReference type="SUPFAM" id="SSF49562">
    <property type="entry name" value="C2 domain (Calcium/lipid-binding domain, CaLB)"/>
    <property type="match status" value="5"/>
</dbReference>
<feature type="region of interest" description="Disordered" evidence="7">
    <location>
        <begin position="848"/>
        <end position="895"/>
    </location>
</feature>
<dbReference type="InterPro" id="IPR000008">
    <property type="entry name" value="C2_dom"/>
</dbReference>
<keyword evidence="11" id="KW-1185">Reference proteome</keyword>
<dbReference type="CDD" id="cd04037">
    <property type="entry name" value="C2E_Ferlin"/>
    <property type="match status" value="1"/>
</dbReference>
<gene>
    <name evidence="10" type="primary">Contig1127.g1224</name>
    <name evidence="10" type="ORF">STYLEM_16879</name>
</gene>
<dbReference type="OMA" id="WANIYGA"/>
<evidence type="ECO:0000256" key="5">
    <source>
        <dbReference type="ARBA" id="ARBA00023136"/>
    </source>
</evidence>
<evidence type="ECO:0000313" key="10">
    <source>
        <dbReference type="EMBL" id="CDW87767.1"/>
    </source>
</evidence>
<accession>A0A078B3F7</accession>
<reference evidence="10 11" key="1">
    <citation type="submission" date="2014-06" db="EMBL/GenBank/DDBJ databases">
        <authorList>
            <person name="Swart Estienne"/>
        </authorList>
    </citation>
    <scope>NUCLEOTIDE SEQUENCE [LARGE SCALE GENOMIC DNA]</scope>
    <source>
        <strain evidence="10 11">130c</strain>
    </source>
</reference>
<evidence type="ECO:0000256" key="8">
    <source>
        <dbReference type="SAM" id="Phobius"/>
    </source>
</evidence>
<feature type="domain" description="C2" evidence="9">
    <location>
        <begin position="171"/>
        <end position="297"/>
    </location>
</feature>
<dbReference type="EMBL" id="CCKQ01015916">
    <property type="protein sequence ID" value="CDW87767.1"/>
    <property type="molecule type" value="Genomic_DNA"/>
</dbReference>
<dbReference type="Gene3D" id="2.60.40.150">
    <property type="entry name" value="C2 domain"/>
    <property type="match status" value="5"/>
</dbReference>
<name>A0A078B3F7_STYLE</name>
<feature type="domain" description="C2" evidence="9">
    <location>
        <begin position="10"/>
        <end position="132"/>
    </location>
</feature>
<dbReference type="SMART" id="SM01202">
    <property type="entry name" value="FerI"/>
    <property type="match status" value="1"/>
</dbReference>
<feature type="compositionally biased region" description="Polar residues" evidence="7">
    <location>
        <begin position="878"/>
        <end position="893"/>
    </location>
</feature>
<evidence type="ECO:0000313" key="11">
    <source>
        <dbReference type="Proteomes" id="UP000039865"/>
    </source>
</evidence>
<keyword evidence="4 8" id="KW-1133">Transmembrane helix</keyword>
<comment type="subcellular location">
    <subcellularLocation>
        <location evidence="1">Membrane</location>
        <topology evidence="1">Single-pass membrane protein</topology>
    </subcellularLocation>
</comment>
<dbReference type="Pfam" id="PF00168">
    <property type="entry name" value="C2"/>
    <property type="match status" value="5"/>
</dbReference>
<keyword evidence="6" id="KW-0175">Coiled coil</keyword>
<proteinExistence type="predicted"/>
<feature type="compositionally biased region" description="Basic and acidic residues" evidence="7">
    <location>
        <begin position="848"/>
        <end position="858"/>
    </location>
</feature>
<evidence type="ECO:0000256" key="7">
    <source>
        <dbReference type="SAM" id="MobiDB-lite"/>
    </source>
</evidence>
<dbReference type="PANTHER" id="PTHR12546">
    <property type="entry name" value="FER-1-LIKE"/>
    <property type="match status" value="1"/>
</dbReference>
<dbReference type="InParanoid" id="A0A078B3F7"/>
<dbReference type="InterPro" id="IPR035892">
    <property type="entry name" value="C2_domain_sf"/>
</dbReference>
<keyword evidence="5 8" id="KW-0472">Membrane</keyword>
<keyword evidence="2 8" id="KW-0812">Transmembrane</keyword>
<protein>
    <submittedName>
        <fullName evidence="10">C2 domain containing protein</fullName>
    </submittedName>
</protein>
<evidence type="ECO:0000256" key="1">
    <source>
        <dbReference type="ARBA" id="ARBA00004167"/>
    </source>
</evidence>